<dbReference type="RefSeq" id="WP_060931386.1">
    <property type="nucleotide sequence ID" value="NZ_KQ959831.1"/>
</dbReference>
<evidence type="ECO:0000313" key="2">
    <source>
        <dbReference type="Proteomes" id="UP000070394"/>
    </source>
</evidence>
<protein>
    <recommendedName>
        <fullName evidence="3">Peptidase C39-like domain-containing protein</fullName>
    </recommendedName>
</protein>
<evidence type="ECO:0008006" key="3">
    <source>
        <dbReference type="Google" id="ProtNLM"/>
    </source>
</evidence>
<keyword evidence="2" id="KW-1185">Reference proteome</keyword>
<accession>A0A133ZNI6</accession>
<dbReference type="Proteomes" id="UP000070394">
    <property type="component" value="Unassembled WGS sequence"/>
</dbReference>
<dbReference type="AlphaFoldDB" id="A0A133ZNI6"/>
<dbReference type="EMBL" id="LSDA01000096">
    <property type="protein sequence ID" value="KXB56991.1"/>
    <property type="molecule type" value="Genomic_DNA"/>
</dbReference>
<organism evidence="1 2">
    <name type="scientific">Lachnoanaerobaculum saburreum</name>
    <dbReference type="NCBI Taxonomy" id="467210"/>
    <lineage>
        <taxon>Bacteria</taxon>
        <taxon>Bacillati</taxon>
        <taxon>Bacillota</taxon>
        <taxon>Clostridia</taxon>
        <taxon>Lachnospirales</taxon>
        <taxon>Lachnospiraceae</taxon>
        <taxon>Lachnoanaerobaculum</taxon>
    </lineage>
</organism>
<dbReference type="OrthoDB" id="1970026at2"/>
<dbReference type="PATRIC" id="fig|467210.3.peg.1652"/>
<comment type="caution">
    <text evidence="1">The sequence shown here is derived from an EMBL/GenBank/DDBJ whole genome shotgun (WGS) entry which is preliminary data.</text>
</comment>
<reference evidence="2" key="1">
    <citation type="submission" date="2016-01" db="EMBL/GenBank/DDBJ databases">
        <authorList>
            <person name="Mitreva M."/>
            <person name="Pepin K.H."/>
            <person name="Mihindukulasuriya K.A."/>
            <person name="Fulton R."/>
            <person name="Fronick C."/>
            <person name="O'Laughlin M."/>
            <person name="Miner T."/>
            <person name="Herter B."/>
            <person name="Rosa B.A."/>
            <person name="Cordes M."/>
            <person name="Tomlinson C."/>
            <person name="Wollam A."/>
            <person name="Palsikar V.B."/>
            <person name="Mardis E.R."/>
            <person name="Wilson R.K."/>
        </authorList>
    </citation>
    <scope>NUCLEOTIDE SEQUENCE [LARGE SCALE GENOMIC DNA]</scope>
    <source>
        <strain evidence="2">DNF00896</strain>
    </source>
</reference>
<proteinExistence type="predicted"/>
<sequence length="212" mass="24371">MEKDLIVKDKNTTYIGGNQAWFLPLGYKDICEYGCGIVAVCNFLLCFFRAEYKSGYEISKDTFISFVLSIYKKYFCILNNIFIKGLTGFALAKGINKYFAENRIKMKARWGHSLNILHKVKLSLQNDRPVILGIGPSLLKKSDGVDAVDIDTGNTVKLYSHYVTIYDCKDDAGDIFFYISSWGRRYKVSYRDFNRYQRSTLLGFLLSNILEI</sequence>
<evidence type="ECO:0000313" key="1">
    <source>
        <dbReference type="EMBL" id="KXB56991.1"/>
    </source>
</evidence>
<name>A0A133ZNI6_9FIRM</name>
<gene>
    <name evidence="1" type="ORF">HMPREF1866_01666</name>
</gene>
<dbReference type="STRING" id="467210.HMPREF1866_01666"/>